<accession>A0A940RWN5</accession>
<dbReference type="EC" id="2.1.1.-" evidence="1"/>
<dbReference type="GO" id="GO:0032259">
    <property type="term" value="P:methylation"/>
    <property type="evidence" value="ECO:0007669"/>
    <property type="project" value="UniProtKB-KW"/>
</dbReference>
<dbReference type="AlphaFoldDB" id="A0A940RWN5"/>
<dbReference type="GO" id="GO:0008168">
    <property type="term" value="F:methyltransferase activity"/>
    <property type="evidence" value="ECO:0007669"/>
    <property type="project" value="UniProtKB-KW"/>
</dbReference>
<keyword evidence="1" id="KW-0489">Methyltransferase</keyword>
<dbReference type="SUPFAM" id="SSF53335">
    <property type="entry name" value="S-adenosyl-L-methionine-dependent methyltransferases"/>
    <property type="match status" value="1"/>
</dbReference>
<evidence type="ECO:0000313" key="2">
    <source>
        <dbReference type="Proteomes" id="UP000670475"/>
    </source>
</evidence>
<evidence type="ECO:0000313" key="1">
    <source>
        <dbReference type="EMBL" id="MBP0457298.1"/>
    </source>
</evidence>
<dbReference type="Proteomes" id="UP000670475">
    <property type="component" value="Unassembled WGS sequence"/>
</dbReference>
<protein>
    <submittedName>
        <fullName evidence="1">SAM-dependent methyltransferase</fullName>
        <ecNumber evidence="1">2.1.1.-</ecNumber>
    </submittedName>
</protein>
<dbReference type="InterPro" id="IPR006764">
    <property type="entry name" value="SAM_dep_MeTrfase_SAV2177_type"/>
</dbReference>
<comment type="caution">
    <text evidence="1">The sequence shown here is derived from an EMBL/GenBank/DDBJ whole genome shotgun (WGS) entry which is preliminary data.</text>
</comment>
<sequence>MPDTPDWMTRGESRAPVDLKTDRPHAARVYDVLLGGKTNYEPDRAMAAQVVANVPTAQPTARANRDFMLRATRYLAAEAGVRQFLDIGTGIPTQPNLHEAAQSVAPDSRVVYVDNDPIVLAHSRALHTSDPAGRTAYIDADASDPDGILASALLRETLDLDRPVALSMCLLLHWLPATADPYAVVRRLVDELVPGSFLVITHLARDLDQDGVGGLESDFESSGSQLQGRTKDEVLGFFDGLSLIEPGLVVPHMWRPEPVAVDIGSADMRVDEHRAPIWAGVAAKKD</sequence>
<keyword evidence="2" id="KW-1185">Reference proteome</keyword>
<dbReference type="RefSeq" id="WP_209339073.1">
    <property type="nucleotide sequence ID" value="NZ_JAGIQL010000019.1"/>
</dbReference>
<gene>
    <name evidence="1" type="ORF">JFN87_07265</name>
</gene>
<name>A0A940RWN5_9ACTN</name>
<keyword evidence="1" id="KW-0808">Transferase</keyword>
<dbReference type="PIRSF" id="PIRSF017393">
    <property type="entry name" value="MTase_SAV2177"/>
    <property type="match status" value="1"/>
</dbReference>
<proteinExistence type="predicted"/>
<dbReference type="Gene3D" id="3.40.50.150">
    <property type="entry name" value="Vaccinia Virus protein VP39"/>
    <property type="match status" value="1"/>
</dbReference>
<reference evidence="1" key="1">
    <citation type="submission" date="2021-03" db="EMBL/GenBank/DDBJ databases">
        <title>Whole genome sequence of Streptomyces bomunensis MMS17-BM035.</title>
        <authorList>
            <person name="Lee J.H."/>
        </authorList>
    </citation>
    <scope>NUCLEOTIDE SEQUENCE</scope>
    <source>
        <strain evidence="1">MMS17-BM035</strain>
    </source>
</reference>
<dbReference type="InterPro" id="IPR029063">
    <property type="entry name" value="SAM-dependent_MTases_sf"/>
</dbReference>
<organism evidence="1 2">
    <name type="scientific">Streptomyces montanisoli</name>
    <dbReference type="NCBI Taxonomy" id="2798581"/>
    <lineage>
        <taxon>Bacteria</taxon>
        <taxon>Bacillati</taxon>
        <taxon>Actinomycetota</taxon>
        <taxon>Actinomycetes</taxon>
        <taxon>Kitasatosporales</taxon>
        <taxon>Streptomycetaceae</taxon>
        <taxon>Streptomyces</taxon>
    </lineage>
</organism>
<dbReference type="EMBL" id="JAGIQL010000019">
    <property type="protein sequence ID" value="MBP0457298.1"/>
    <property type="molecule type" value="Genomic_DNA"/>
</dbReference>
<dbReference type="Pfam" id="PF04672">
    <property type="entry name" value="Methyltransf_19"/>
    <property type="match status" value="1"/>
</dbReference>